<feature type="region of interest" description="Disordered" evidence="7">
    <location>
        <begin position="294"/>
        <end position="321"/>
    </location>
</feature>
<proteinExistence type="inferred from homology"/>
<evidence type="ECO:0000256" key="6">
    <source>
        <dbReference type="RuleBase" id="RU364015"/>
    </source>
</evidence>
<keyword evidence="5 6" id="KW-0206">Cytoskeleton</keyword>
<dbReference type="GO" id="GO:0051015">
    <property type="term" value="F:actin filament binding"/>
    <property type="evidence" value="ECO:0007669"/>
    <property type="project" value="TreeGrafter"/>
</dbReference>
<comment type="function">
    <text evidence="6">Functions as actin-binding component of the Arp2/3 complex which is involved in regulation of actin polymerization and together with an activating nucleation-promoting factor (NPF) mediates the formation of branched actin networks.</text>
</comment>
<feature type="compositionally biased region" description="Basic and acidic residues" evidence="7">
    <location>
        <begin position="294"/>
        <end position="311"/>
    </location>
</feature>
<comment type="similarity">
    <text evidence="2 6">Belongs to the ARPC2 family.</text>
</comment>
<dbReference type="GO" id="GO:0030041">
    <property type="term" value="P:actin filament polymerization"/>
    <property type="evidence" value="ECO:0007669"/>
    <property type="project" value="InterPro"/>
</dbReference>
<evidence type="ECO:0000256" key="7">
    <source>
        <dbReference type="SAM" id="MobiDB-lite"/>
    </source>
</evidence>
<dbReference type="GO" id="GO:0034314">
    <property type="term" value="P:Arp2/3 complex-mediated actin nucleation"/>
    <property type="evidence" value="ECO:0007669"/>
    <property type="project" value="InterPro"/>
</dbReference>
<reference evidence="8" key="2">
    <citation type="submission" date="2023-05" db="EMBL/GenBank/DDBJ databases">
        <authorList>
            <person name="Schelkunov M.I."/>
        </authorList>
    </citation>
    <scope>NUCLEOTIDE SEQUENCE</scope>
    <source>
        <strain evidence="8">Hsosn_3</strain>
        <tissue evidence="8">Leaf</tissue>
    </source>
</reference>
<dbReference type="PANTHER" id="PTHR12058:SF0">
    <property type="entry name" value="ACTIN-RELATED PROTEIN 2_3 COMPLEX SUBUNIT 2"/>
    <property type="match status" value="1"/>
</dbReference>
<dbReference type="Proteomes" id="UP001237642">
    <property type="component" value="Unassembled WGS sequence"/>
</dbReference>
<protein>
    <recommendedName>
        <fullName evidence="6">Arp2/3 complex 34 kDa subunit</fullName>
    </recommendedName>
</protein>
<name>A0AAD8MCU0_9APIA</name>
<dbReference type="Gene3D" id="3.30.1460.20">
    <property type="match status" value="2"/>
</dbReference>
<dbReference type="SUPFAM" id="SSF69645">
    <property type="entry name" value="Arp2/3 complex subunits"/>
    <property type="match status" value="2"/>
</dbReference>
<keyword evidence="3 6" id="KW-0963">Cytoplasm</keyword>
<evidence type="ECO:0000313" key="8">
    <source>
        <dbReference type="EMBL" id="KAK1368014.1"/>
    </source>
</evidence>
<organism evidence="8 9">
    <name type="scientific">Heracleum sosnowskyi</name>
    <dbReference type="NCBI Taxonomy" id="360622"/>
    <lineage>
        <taxon>Eukaryota</taxon>
        <taxon>Viridiplantae</taxon>
        <taxon>Streptophyta</taxon>
        <taxon>Embryophyta</taxon>
        <taxon>Tracheophyta</taxon>
        <taxon>Spermatophyta</taxon>
        <taxon>Magnoliopsida</taxon>
        <taxon>eudicotyledons</taxon>
        <taxon>Gunneridae</taxon>
        <taxon>Pentapetalae</taxon>
        <taxon>asterids</taxon>
        <taxon>campanulids</taxon>
        <taxon>Apiales</taxon>
        <taxon>Apiaceae</taxon>
        <taxon>Apioideae</taxon>
        <taxon>apioid superclade</taxon>
        <taxon>Tordylieae</taxon>
        <taxon>Tordyliinae</taxon>
        <taxon>Heracleum</taxon>
    </lineage>
</organism>
<keyword evidence="4 6" id="KW-0009">Actin-binding</keyword>
<dbReference type="InterPro" id="IPR007188">
    <property type="entry name" value="ARPC2"/>
</dbReference>
<dbReference type="GO" id="GO:0005200">
    <property type="term" value="F:structural constituent of cytoskeleton"/>
    <property type="evidence" value="ECO:0007669"/>
    <property type="project" value="TreeGrafter"/>
</dbReference>
<sequence>MSIVLLSSHSKYLLDILTNRVENLHKGVDLERKWFEFSDVSYHIKGCSETPEYLTLSVSFPTPPAETVLENGLPCGATEAMKESYGDVVESIVPPNDGFSLTLKLNLSKLPQNKEKRNDILVKIAAVRDLVLGAPLRMILEHLASRTLSQAKDRLIALVHRPKECFFLIPREDKVTVIYPVRFEDPIDTVLATSFLQDLAEARRTGSLYAAPSCTWSSTPPAELDKATAESLSVNAGFFTFVILPRHVEGKKLDRTVWILSTFHAYVSYHVKCSEAFMHTRMRRRVDRLIQALDRAKPESEKSEESAENRSFKGMSFKNMD</sequence>
<dbReference type="GO" id="GO:0005885">
    <property type="term" value="C:Arp2/3 protein complex"/>
    <property type="evidence" value="ECO:0007669"/>
    <property type="project" value="InterPro"/>
</dbReference>
<comment type="caution">
    <text evidence="8">The sequence shown here is derived from an EMBL/GenBank/DDBJ whole genome shotgun (WGS) entry which is preliminary data.</text>
</comment>
<comment type="subcellular location">
    <subcellularLocation>
        <location evidence="1 6">Cytoplasm</location>
        <location evidence="1 6">Cytoskeleton</location>
    </subcellularLocation>
</comment>
<keyword evidence="9" id="KW-1185">Reference proteome</keyword>
<evidence type="ECO:0000256" key="5">
    <source>
        <dbReference type="ARBA" id="ARBA00023212"/>
    </source>
</evidence>
<evidence type="ECO:0000313" key="9">
    <source>
        <dbReference type="Proteomes" id="UP001237642"/>
    </source>
</evidence>
<dbReference type="EMBL" id="JAUIZM010000008">
    <property type="protein sequence ID" value="KAK1368014.1"/>
    <property type="molecule type" value="Genomic_DNA"/>
</dbReference>
<evidence type="ECO:0000256" key="1">
    <source>
        <dbReference type="ARBA" id="ARBA00004245"/>
    </source>
</evidence>
<dbReference type="PANTHER" id="PTHR12058">
    <property type="entry name" value="ARP2/3 COMPLEX 34 KDA SUBUNIT"/>
    <property type="match status" value="1"/>
</dbReference>
<reference evidence="8" key="1">
    <citation type="submission" date="2023-02" db="EMBL/GenBank/DDBJ databases">
        <title>Genome of toxic invasive species Heracleum sosnowskyi carries increased number of genes despite the absence of recent whole-genome duplications.</title>
        <authorList>
            <person name="Schelkunov M."/>
            <person name="Shtratnikova V."/>
            <person name="Makarenko M."/>
            <person name="Klepikova A."/>
            <person name="Omelchenko D."/>
            <person name="Novikova G."/>
            <person name="Obukhova E."/>
            <person name="Bogdanov V."/>
            <person name="Penin A."/>
            <person name="Logacheva M."/>
        </authorList>
    </citation>
    <scope>NUCLEOTIDE SEQUENCE</scope>
    <source>
        <strain evidence="8">Hsosn_3</strain>
        <tissue evidence="8">Leaf</tissue>
    </source>
</reference>
<dbReference type="AlphaFoldDB" id="A0AAD8MCU0"/>
<dbReference type="Pfam" id="PF04045">
    <property type="entry name" value="P34-Arc"/>
    <property type="match status" value="1"/>
</dbReference>
<dbReference type="InterPro" id="IPR034666">
    <property type="entry name" value="ARPC2/4"/>
</dbReference>
<accession>A0AAD8MCU0</accession>
<gene>
    <name evidence="8" type="ORF">POM88_034106</name>
</gene>
<evidence type="ECO:0000256" key="3">
    <source>
        <dbReference type="ARBA" id="ARBA00022490"/>
    </source>
</evidence>
<evidence type="ECO:0000256" key="4">
    <source>
        <dbReference type="ARBA" id="ARBA00023203"/>
    </source>
</evidence>
<evidence type="ECO:0000256" key="2">
    <source>
        <dbReference type="ARBA" id="ARBA00007192"/>
    </source>
</evidence>
<dbReference type="FunFam" id="3.30.1460.20:FF:000007">
    <property type="entry name" value="Arp2/3 complex 34 kDa subunit"/>
    <property type="match status" value="1"/>
</dbReference>
<comment type="subunit">
    <text evidence="6">Component of the Arp2/3 complex.</text>
</comment>